<protein>
    <submittedName>
        <fullName evidence="1">Uncharacterized protein</fullName>
    </submittedName>
</protein>
<dbReference type="EMBL" id="JAPUUL010000070">
    <property type="protein sequence ID" value="KAJ8132901.1"/>
    <property type="molecule type" value="Genomic_DNA"/>
</dbReference>
<name>A0ACC2JZS4_9PEZI</name>
<proteinExistence type="predicted"/>
<evidence type="ECO:0000313" key="1">
    <source>
        <dbReference type="EMBL" id="KAJ8132901.1"/>
    </source>
</evidence>
<keyword evidence="2" id="KW-1185">Reference proteome</keyword>
<organism evidence="1 2">
    <name type="scientific">Lasiodiplodia mahajangana</name>
    <dbReference type="NCBI Taxonomy" id="1108764"/>
    <lineage>
        <taxon>Eukaryota</taxon>
        <taxon>Fungi</taxon>
        <taxon>Dikarya</taxon>
        <taxon>Ascomycota</taxon>
        <taxon>Pezizomycotina</taxon>
        <taxon>Dothideomycetes</taxon>
        <taxon>Dothideomycetes incertae sedis</taxon>
        <taxon>Botryosphaeriales</taxon>
        <taxon>Botryosphaeriaceae</taxon>
        <taxon>Lasiodiplodia</taxon>
    </lineage>
</organism>
<comment type="caution">
    <text evidence="1">The sequence shown here is derived from an EMBL/GenBank/DDBJ whole genome shotgun (WGS) entry which is preliminary data.</text>
</comment>
<accession>A0ACC2JZS4</accession>
<gene>
    <name evidence="1" type="ORF">O1611_g727</name>
</gene>
<sequence>MKSYSKIRGIPLYKHSSLSKQPKRESEKKTIVSVQGVPQPNATYGTQQMSSFSGISITGNNHVIGNSTGIKSNFENIVINGNGLVIGNHTPDVIKSFWGFPSASQRQTHGHETYHNGGRHSAVPNSNHGSPGEGRDTAGNKSGKMVQDKPYIEEKADKMDTDSDDEWEITEG</sequence>
<dbReference type="Proteomes" id="UP001153332">
    <property type="component" value="Unassembled WGS sequence"/>
</dbReference>
<evidence type="ECO:0000313" key="2">
    <source>
        <dbReference type="Proteomes" id="UP001153332"/>
    </source>
</evidence>
<reference evidence="1" key="1">
    <citation type="submission" date="2022-12" db="EMBL/GenBank/DDBJ databases">
        <title>Genome Sequence of Lasiodiplodia mahajangana.</title>
        <authorList>
            <person name="Buettner E."/>
        </authorList>
    </citation>
    <scope>NUCLEOTIDE SEQUENCE</scope>
    <source>
        <strain evidence="1">VT137</strain>
    </source>
</reference>